<proteinExistence type="predicted"/>
<reference evidence="2 3" key="1">
    <citation type="submission" date="2020-07" db="EMBL/GenBank/DDBJ databases">
        <title>Draft genome sequence of four isobutane-metabolizing strains capable of cometabolically degrading diverse ether contaminants.</title>
        <authorList>
            <person name="Chen W."/>
            <person name="Faulkner N."/>
            <person name="Smith C."/>
            <person name="Hyman M."/>
        </authorList>
    </citation>
    <scope>NUCLEOTIDE SEQUENCE [LARGE SCALE GENOMIC DNA]</scope>
    <source>
        <strain evidence="2 3">2A</strain>
    </source>
</reference>
<feature type="transmembrane region" description="Helical" evidence="1">
    <location>
        <begin position="25"/>
        <end position="44"/>
    </location>
</feature>
<keyword evidence="1" id="KW-0472">Membrane</keyword>
<organism evidence="2 3">
    <name type="scientific">Mycolicibacterium fluoranthenivorans</name>
    <dbReference type="NCBI Taxonomy" id="258505"/>
    <lineage>
        <taxon>Bacteria</taxon>
        <taxon>Bacillati</taxon>
        <taxon>Actinomycetota</taxon>
        <taxon>Actinomycetes</taxon>
        <taxon>Mycobacteriales</taxon>
        <taxon>Mycobacteriaceae</taxon>
        <taxon>Mycolicibacterium</taxon>
    </lineage>
</organism>
<dbReference type="Proteomes" id="UP000515498">
    <property type="component" value="Chromosome"/>
</dbReference>
<protein>
    <submittedName>
        <fullName evidence="2">Uncharacterized protein</fullName>
    </submittedName>
</protein>
<dbReference type="RefSeq" id="WP_187096154.1">
    <property type="nucleotide sequence ID" value="NZ_CP059894.1"/>
</dbReference>
<evidence type="ECO:0000313" key="2">
    <source>
        <dbReference type="EMBL" id="QNJ91411.1"/>
    </source>
</evidence>
<dbReference type="EMBL" id="CP059894">
    <property type="protein sequence ID" value="QNJ91411.1"/>
    <property type="molecule type" value="Genomic_DNA"/>
</dbReference>
<dbReference type="KEGG" id="mflu:HZU40_24885"/>
<evidence type="ECO:0000313" key="3">
    <source>
        <dbReference type="Proteomes" id="UP000515498"/>
    </source>
</evidence>
<sequence length="45" mass="4913">MMGYPFSPDEPRTSESRDMPPVPRLWIALAVTAATVLALVLVVLT</sequence>
<evidence type="ECO:0000256" key="1">
    <source>
        <dbReference type="SAM" id="Phobius"/>
    </source>
</evidence>
<dbReference type="AlphaFoldDB" id="A0A7G8PAP5"/>
<keyword evidence="1" id="KW-0812">Transmembrane</keyword>
<keyword evidence="1" id="KW-1133">Transmembrane helix</keyword>
<name>A0A7G8PAP5_9MYCO</name>
<gene>
    <name evidence="2" type="ORF">HZU40_24885</name>
</gene>
<accession>A0A7G8PAP5</accession>